<dbReference type="AlphaFoldDB" id="A0A9W6G5N8"/>
<dbReference type="Proteomes" id="UP001144313">
    <property type="component" value="Unassembled WGS sequence"/>
</dbReference>
<reference evidence="1" key="1">
    <citation type="submission" date="2022-12" db="EMBL/GenBank/DDBJ databases">
        <title>Reference genome sequencing for broad-spectrum identification of bacterial and archaeal isolates by mass spectrometry.</title>
        <authorList>
            <person name="Sekiguchi Y."/>
            <person name="Tourlousse D.M."/>
        </authorList>
    </citation>
    <scope>NUCLEOTIDE SEQUENCE</scope>
    <source>
        <strain evidence="1">LLR39Z86</strain>
    </source>
</reference>
<comment type="caution">
    <text evidence="1">The sequence shown here is derived from an EMBL/GenBank/DDBJ whole genome shotgun (WGS) entry which is preliminary data.</text>
</comment>
<name>A0A9W6G5N8_9ACTN</name>
<evidence type="ECO:0000313" key="1">
    <source>
        <dbReference type="EMBL" id="GLI40871.1"/>
    </source>
</evidence>
<organism evidence="1 2">
    <name type="scientific">Glycomyces algeriensis</name>
    <dbReference type="NCBI Taxonomy" id="256037"/>
    <lineage>
        <taxon>Bacteria</taxon>
        <taxon>Bacillati</taxon>
        <taxon>Actinomycetota</taxon>
        <taxon>Actinomycetes</taxon>
        <taxon>Glycomycetales</taxon>
        <taxon>Glycomycetaceae</taxon>
        <taxon>Glycomyces</taxon>
    </lineage>
</organism>
<proteinExistence type="predicted"/>
<protein>
    <submittedName>
        <fullName evidence="1">Uncharacterized protein</fullName>
    </submittedName>
</protein>
<evidence type="ECO:0000313" key="2">
    <source>
        <dbReference type="Proteomes" id="UP001144313"/>
    </source>
</evidence>
<sequence length="104" mass="11453">MRRVLGVTVCAEARVRGLRRVLGVLGVRRVLGVAGCTGYPEALTRSSEVILDPLVGAERARPRQAVRQANINQCDTRISVSLGHMWYRLHPTEPARPQRNGGAR</sequence>
<dbReference type="EMBL" id="BSDT01000001">
    <property type="protein sequence ID" value="GLI40871.1"/>
    <property type="molecule type" value="Genomic_DNA"/>
</dbReference>
<accession>A0A9W6G5N8</accession>
<gene>
    <name evidence="1" type="ORF">GALLR39Z86_07210</name>
</gene>
<keyword evidence="2" id="KW-1185">Reference proteome</keyword>